<keyword evidence="1" id="KW-0805">Transcription regulation</keyword>
<evidence type="ECO:0000256" key="4">
    <source>
        <dbReference type="SAM" id="MobiDB-lite"/>
    </source>
</evidence>
<evidence type="ECO:0000256" key="1">
    <source>
        <dbReference type="ARBA" id="ARBA00023015"/>
    </source>
</evidence>
<sequence>MDDAIDVIIGQWARTRPDVDVSPMGVAGRVSRASRLLERGAREFLTGHGLEAWEFDMLATLLRNGDDATMCMKDMSTAGMVSPGALTNRMDHLVKRGLVTRGQAPGNRRKTLVSLTEEGRRVVDDVLERHAANEDRLLAGLSPTDREALSALLRKLLVSLGDTPASCGDAPGPRESPTLAASRPPRSR</sequence>
<organism evidence="6 7">
    <name type="scientific">Nonomuraea purpurea</name>
    <dbReference type="NCBI Taxonomy" id="1849276"/>
    <lineage>
        <taxon>Bacteria</taxon>
        <taxon>Bacillati</taxon>
        <taxon>Actinomycetota</taxon>
        <taxon>Actinomycetes</taxon>
        <taxon>Streptosporangiales</taxon>
        <taxon>Streptosporangiaceae</taxon>
        <taxon>Nonomuraea</taxon>
    </lineage>
</organism>
<comment type="caution">
    <text evidence="6">The sequence shown here is derived from an EMBL/GenBank/DDBJ whole genome shotgun (WGS) entry which is preliminary data.</text>
</comment>
<dbReference type="Proteomes" id="UP001595851">
    <property type="component" value="Unassembled WGS sequence"/>
</dbReference>
<evidence type="ECO:0000256" key="2">
    <source>
        <dbReference type="ARBA" id="ARBA00023125"/>
    </source>
</evidence>
<dbReference type="PRINTS" id="PR00598">
    <property type="entry name" value="HTHMARR"/>
</dbReference>
<feature type="region of interest" description="Disordered" evidence="4">
    <location>
        <begin position="162"/>
        <end position="188"/>
    </location>
</feature>
<evidence type="ECO:0000313" key="6">
    <source>
        <dbReference type="EMBL" id="MFC4010750.1"/>
    </source>
</evidence>
<dbReference type="PANTHER" id="PTHR42756:SF1">
    <property type="entry name" value="TRANSCRIPTIONAL REPRESSOR OF EMRAB OPERON"/>
    <property type="match status" value="1"/>
</dbReference>
<dbReference type="RefSeq" id="WP_379530740.1">
    <property type="nucleotide sequence ID" value="NZ_JBHSBI010000013.1"/>
</dbReference>
<keyword evidence="3" id="KW-0804">Transcription</keyword>
<gene>
    <name evidence="6" type="ORF">ACFOY2_26220</name>
</gene>
<keyword evidence="7" id="KW-1185">Reference proteome</keyword>
<feature type="domain" description="HTH marR-type" evidence="5">
    <location>
        <begin position="23"/>
        <end position="158"/>
    </location>
</feature>
<dbReference type="PANTHER" id="PTHR42756">
    <property type="entry name" value="TRANSCRIPTIONAL REGULATOR, MARR"/>
    <property type="match status" value="1"/>
</dbReference>
<dbReference type="Pfam" id="PF12802">
    <property type="entry name" value="MarR_2"/>
    <property type="match status" value="1"/>
</dbReference>
<dbReference type="SUPFAM" id="SSF46785">
    <property type="entry name" value="Winged helix' DNA-binding domain"/>
    <property type="match status" value="1"/>
</dbReference>
<dbReference type="InterPro" id="IPR000835">
    <property type="entry name" value="HTH_MarR-typ"/>
</dbReference>
<evidence type="ECO:0000256" key="3">
    <source>
        <dbReference type="ARBA" id="ARBA00023163"/>
    </source>
</evidence>
<reference evidence="7" key="1">
    <citation type="journal article" date="2019" name="Int. J. Syst. Evol. Microbiol.">
        <title>The Global Catalogue of Microorganisms (GCM) 10K type strain sequencing project: providing services to taxonomists for standard genome sequencing and annotation.</title>
        <authorList>
            <consortium name="The Broad Institute Genomics Platform"/>
            <consortium name="The Broad Institute Genome Sequencing Center for Infectious Disease"/>
            <person name="Wu L."/>
            <person name="Ma J."/>
        </authorList>
    </citation>
    <scope>NUCLEOTIDE SEQUENCE [LARGE SCALE GENOMIC DNA]</scope>
    <source>
        <strain evidence="7">TBRC 1276</strain>
    </source>
</reference>
<proteinExistence type="predicted"/>
<dbReference type="PROSITE" id="PS01117">
    <property type="entry name" value="HTH_MARR_1"/>
    <property type="match status" value="1"/>
</dbReference>
<dbReference type="EMBL" id="JBHSBI010000013">
    <property type="protein sequence ID" value="MFC4010750.1"/>
    <property type="molecule type" value="Genomic_DNA"/>
</dbReference>
<evidence type="ECO:0000313" key="7">
    <source>
        <dbReference type="Proteomes" id="UP001595851"/>
    </source>
</evidence>
<evidence type="ECO:0000259" key="5">
    <source>
        <dbReference type="PROSITE" id="PS50995"/>
    </source>
</evidence>
<dbReference type="PROSITE" id="PS50995">
    <property type="entry name" value="HTH_MARR_2"/>
    <property type="match status" value="1"/>
</dbReference>
<dbReference type="Gene3D" id="1.10.10.10">
    <property type="entry name" value="Winged helix-like DNA-binding domain superfamily/Winged helix DNA-binding domain"/>
    <property type="match status" value="1"/>
</dbReference>
<dbReference type="InterPro" id="IPR036388">
    <property type="entry name" value="WH-like_DNA-bd_sf"/>
</dbReference>
<dbReference type="InterPro" id="IPR036390">
    <property type="entry name" value="WH_DNA-bd_sf"/>
</dbReference>
<name>A0ABV8GCL6_9ACTN</name>
<keyword evidence="2" id="KW-0238">DNA-binding</keyword>
<protein>
    <submittedName>
        <fullName evidence="6">MarR family winged helix-turn-helix transcriptional regulator</fullName>
    </submittedName>
</protein>
<dbReference type="SMART" id="SM00347">
    <property type="entry name" value="HTH_MARR"/>
    <property type="match status" value="1"/>
</dbReference>
<dbReference type="InterPro" id="IPR023187">
    <property type="entry name" value="Tscrpt_reg_MarR-type_CS"/>
</dbReference>
<accession>A0ABV8GCL6</accession>